<dbReference type="CDD" id="cd07125">
    <property type="entry name" value="ALDH_PutA-P5CDH"/>
    <property type="match status" value="1"/>
</dbReference>
<accession>A0A8J7RPM3</accession>
<dbReference type="Gene3D" id="3.20.20.220">
    <property type="match status" value="1"/>
</dbReference>
<evidence type="ECO:0000259" key="6">
    <source>
        <dbReference type="Pfam" id="PF01619"/>
    </source>
</evidence>
<dbReference type="EMBL" id="JAGIYY010000004">
    <property type="protein sequence ID" value="MBP0439704.1"/>
    <property type="molecule type" value="Genomic_DNA"/>
</dbReference>
<comment type="catalytic activity">
    <reaction evidence="3">
        <text>L-glutamate 5-semialdehyde + NAD(+) + H2O = L-glutamate + NADH + 2 H(+)</text>
        <dbReference type="Rhea" id="RHEA:30235"/>
        <dbReference type="ChEBI" id="CHEBI:15377"/>
        <dbReference type="ChEBI" id="CHEBI:15378"/>
        <dbReference type="ChEBI" id="CHEBI:29985"/>
        <dbReference type="ChEBI" id="CHEBI:57540"/>
        <dbReference type="ChEBI" id="CHEBI:57945"/>
        <dbReference type="ChEBI" id="CHEBI:58066"/>
        <dbReference type="EC" id="1.2.1.88"/>
    </reaction>
</comment>
<protein>
    <recommendedName>
        <fullName evidence="3">Bifunctional protein PutA</fullName>
    </recommendedName>
    <domain>
        <recommendedName>
            <fullName evidence="3">Proline dehydrogenase</fullName>
            <ecNumber evidence="3">1.5.5.2</ecNumber>
        </recommendedName>
        <alternativeName>
            <fullName evidence="3">Proline oxidase</fullName>
        </alternativeName>
    </domain>
    <domain>
        <recommendedName>
            <fullName evidence="3">Delta-1-pyrroline-5-carboxylate dehydrogenase</fullName>
            <shortName evidence="3">P5C dehydrogenase</shortName>
            <ecNumber evidence="3">1.2.1.88</ecNumber>
        </recommendedName>
        <alternativeName>
            <fullName evidence="3">L-glutamate gamma-semialdehyde dehydrogenase</fullName>
        </alternativeName>
    </domain>
</protein>
<dbReference type="Proteomes" id="UP000666240">
    <property type="component" value="Unassembled WGS sequence"/>
</dbReference>
<evidence type="ECO:0000256" key="1">
    <source>
        <dbReference type="ARBA" id="ARBA00023002"/>
    </source>
</evidence>
<keyword evidence="3" id="KW-0678">Repressor</keyword>
<dbReference type="InterPro" id="IPR041349">
    <property type="entry name" value="PRODH"/>
</dbReference>
<evidence type="ECO:0000256" key="3">
    <source>
        <dbReference type="PIRNR" id="PIRNR000197"/>
    </source>
</evidence>
<dbReference type="InterPro" id="IPR005933">
    <property type="entry name" value="PutA_C"/>
</dbReference>
<dbReference type="SUPFAM" id="SSF53720">
    <property type="entry name" value="ALDH-like"/>
    <property type="match status" value="2"/>
</dbReference>
<dbReference type="InterPro" id="IPR025703">
    <property type="entry name" value="Bifunct_PutA"/>
</dbReference>
<reference evidence="9" key="1">
    <citation type="submission" date="2021-03" db="EMBL/GenBank/DDBJ databases">
        <title>Genome sequencing and assembly of Tianweitania sediminis.</title>
        <authorList>
            <person name="Chhetri G."/>
        </authorList>
    </citation>
    <scope>NUCLEOTIDE SEQUENCE</scope>
    <source>
        <strain evidence="9">Z8</strain>
    </source>
</reference>
<evidence type="ECO:0000313" key="10">
    <source>
        <dbReference type="Proteomes" id="UP000666240"/>
    </source>
</evidence>
<dbReference type="EC" id="1.2.1.88" evidence="3"/>
<evidence type="ECO:0000259" key="5">
    <source>
        <dbReference type="Pfam" id="PF00171"/>
    </source>
</evidence>
<dbReference type="Pfam" id="PF18327">
    <property type="entry name" value="PRODH"/>
    <property type="match status" value="1"/>
</dbReference>
<evidence type="ECO:0000259" key="7">
    <source>
        <dbReference type="Pfam" id="PF14850"/>
    </source>
</evidence>
<dbReference type="EC" id="1.5.5.2" evidence="3"/>
<keyword evidence="3" id="KW-0805">Transcription regulation</keyword>
<keyword evidence="10" id="KW-1185">Reference proteome</keyword>
<dbReference type="Pfam" id="PF01619">
    <property type="entry name" value="Pro_dh"/>
    <property type="match status" value="1"/>
</dbReference>
<dbReference type="GO" id="GO:0010133">
    <property type="term" value="P:L-proline catabolic process to L-glutamate"/>
    <property type="evidence" value="ECO:0007669"/>
    <property type="project" value="UniProtKB-UniRule"/>
</dbReference>
<comment type="similarity">
    <text evidence="3">In the N-terminal section; belongs to the proline dehydrogenase family.</text>
</comment>
<proteinExistence type="inferred from homology"/>
<dbReference type="PANTHER" id="PTHR42862:SF1">
    <property type="entry name" value="DELTA-1-PYRROLINE-5-CARBOXYLATE DEHYDROGENASE 2, ISOFORM A-RELATED"/>
    <property type="match status" value="1"/>
</dbReference>
<dbReference type="PIRSF" id="PIRSF000197">
    <property type="entry name" value="Bifunct_PutA"/>
    <property type="match status" value="1"/>
</dbReference>
<keyword evidence="3" id="KW-0274">FAD</keyword>
<dbReference type="InterPro" id="IPR050485">
    <property type="entry name" value="Proline_metab_enzyme"/>
</dbReference>
<dbReference type="RefSeq" id="WP_209335738.1">
    <property type="nucleotide sequence ID" value="NZ_JAGIYY010000004.1"/>
</dbReference>
<dbReference type="GO" id="GO:0003677">
    <property type="term" value="F:DNA binding"/>
    <property type="evidence" value="ECO:0007669"/>
    <property type="project" value="UniProtKB-KW"/>
</dbReference>
<dbReference type="GO" id="GO:0009898">
    <property type="term" value="C:cytoplasmic side of plasma membrane"/>
    <property type="evidence" value="ECO:0007669"/>
    <property type="project" value="TreeGrafter"/>
</dbReference>
<evidence type="ECO:0000256" key="4">
    <source>
        <dbReference type="PIRSR" id="PIRSR000197-1"/>
    </source>
</evidence>
<comment type="caution">
    <text evidence="9">The sequence shown here is derived from an EMBL/GenBank/DDBJ whole genome shotgun (WGS) entry which is preliminary data.</text>
</comment>
<keyword evidence="1 3" id="KW-0560">Oxidoreductase</keyword>
<dbReference type="InterPro" id="IPR024089">
    <property type="entry name" value="PRODH_PutA_dom_I/II"/>
</dbReference>
<feature type="domain" description="Proline dehydrogenase" evidence="6">
    <location>
        <begin position="181"/>
        <end position="473"/>
    </location>
</feature>
<dbReference type="InterPro" id="IPR016161">
    <property type="entry name" value="Ald_DH/histidinol_DH"/>
</dbReference>
<comment type="cofactor">
    <cofactor evidence="3">
        <name>FAD</name>
        <dbReference type="ChEBI" id="CHEBI:57692"/>
    </cofactor>
</comment>
<dbReference type="InterPro" id="IPR015590">
    <property type="entry name" value="Aldehyde_DH_dom"/>
</dbReference>
<dbReference type="InterPro" id="IPR016163">
    <property type="entry name" value="Ald_DH_C"/>
</dbReference>
<dbReference type="Pfam" id="PF14850">
    <property type="entry name" value="Pro_dh-DNA_bdg"/>
    <property type="match status" value="1"/>
</dbReference>
<feature type="active site" evidence="4">
    <location>
        <position position="776"/>
    </location>
</feature>
<dbReference type="GO" id="GO:0003700">
    <property type="term" value="F:DNA-binding transcription factor activity"/>
    <property type="evidence" value="ECO:0007669"/>
    <property type="project" value="InterPro"/>
</dbReference>
<evidence type="ECO:0000313" key="9">
    <source>
        <dbReference type="EMBL" id="MBP0439704.1"/>
    </source>
</evidence>
<comment type="pathway">
    <text evidence="3">Amino-acid degradation; L-proline degradation into L-glutamate; L-glutamate from L-proline: step 1/2.</text>
</comment>
<dbReference type="PANTHER" id="PTHR42862">
    <property type="entry name" value="DELTA-1-PYRROLINE-5-CARBOXYLATE DEHYDROGENASE 1, ISOFORM A-RELATED"/>
    <property type="match status" value="1"/>
</dbReference>
<dbReference type="InterPro" id="IPR024082">
    <property type="entry name" value="PRODH_PutA_dom_II"/>
</dbReference>
<dbReference type="InterPro" id="IPR002872">
    <property type="entry name" value="Proline_DH_dom"/>
</dbReference>
<dbReference type="Pfam" id="PF00171">
    <property type="entry name" value="Aldedh"/>
    <property type="match status" value="1"/>
</dbReference>
<feature type="active site" evidence="4">
    <location>
        <position position="810"/>
    </location>
</feature>
<keyword evidence="3" id="KW-0285">Flavoprotein</keyword>
<dbReference type="NCBIfam" id="TIGR01238">
    <property type="entry name" value="D1pyr5carbox3"/>
    <property type="match status" value="1"/>
</dbReference>
<feature type="domain" description="Proline dehydrogenase PutA" evidence="7">
    <location>
        <begin position="61"/>
        <end position="171"/>
    </location>
</feature>
<dbReference type="GO" id="GO:0004657">
    <property type="term" value="F:proline dehydrogenase activity"/>
    <property type="evidence" value="ECO:0007669"/>
    <property type="project" value="UniProtKB-UniRule"/>
</dbReference>
<dbReference type="InterPro" id="IPR029041">
    <property type="entry name" value="FAD-linked_oxidoreductase-like"/>
</dbReference>
<dbReference type="SUPFAM" id="SSF81935">
    <property type="entry name" value="N-terminal domain of bifunctional PutA protein"/>
    <property type="match status" value="1"/>
</dbReference>
<sequence length="1219" mass="130318">MSEPLAVIRQRMRRQILPDESAVVAALIESAGLDGRSRADISAHAARLVRSVRASEEPKRMEEFLAEYGLSTKEGVALMCLAEALLRVPDTETMDDLIRDKIAPHDWSAHSGESASIFVNASTWALMLTGRVLEDGDTGVEGTLRAMVRRLGEPVIRRAVSAAMREMGEQFVLGRTISEAVKRGSSMAAKGYLYSYDMLGEAARTEADARRYTRAYADAISALDSGSTGTDVRRNPGISVKLSALYPRYEFAQRERAVPAMAERLLSLCLAARHARMGLNIDAEEADRLDLSLDIIERVLAEPELAGWNGFGVVVQAYGPRAGHVIDWLYALAERHDRNVMVRLVKGAYWDSEIKRAQMLGLAGYPVFTRKVNTDISYIANARKLLGYTDRIYPQFATHNAHTVAAILAMAKDRHSFEFQRLHGMGESLHDTVLRQEGTRCRIYAPVGAHSDLLAYLVRRLLENGANSSFVHQIVDEEVSAETIARDPFEVVAEEGGPSANPAIPSPRAIFGRNRVNSRGMDLTDPIVIAQLDASRRPFAAPHQWHARPVTPASGETTERLIRNPARPDDLVGTVHEASAELVDGAVAIARAAQPAWATRPASERAAILQRAADLYEEHEVEFFALATREAGKTLADGLAEVREAVDFLRYYAVEAADEAGTQARGVIACISPWNFPLAIFTGQIAAALVTGNAVIAKPAEQTPLIAARAVALLHEAGVPAEVLHLLPGDGASVGGPLTAHPDIAGVCFTGSTEVARLIERQLAETAAPDAMLIAETGGLNAMIVDSTALPEQAVRDILASAFQSAGQRCSALCILYVQKDVEAKVMEMLTGAMQCLSVGDPWQLATDVGPLIDHEAQEGIRDYVTNMERKGKLVAKLEAPANGTFVGPHILKVQSIGSLEREVFGPVLHVATFGAEQLERVIGDINARGFGLTFGLHTRIDARVQAIIDQVHAGNIYVNRNQIGAVVGSQPFGGEGLSGTGPKAGGPHYLRRFRKAAEPMALAETVFTTPPLRLRAGQFPDAAEKGWSTSVDRIATLRKLLRGKGRAAIAAAAATEYGPIDLPGPTGEGNTLTLYPRGRVLCLGQEPEVLLAQVIQALAAGNSVLAAAPSASATLSALVGKDLPLVVLDGMVEPGSLAATDADLVTCRGSAEWMQSVRRALAKRVGAIIPIVSETLYPTAYTHERAVCVDTTAAGGNASLLAGSSEGGTGFSGASAGL</sequence>
<dbReference type="AlphaFoldDB" id="A0A8J7RPM3"/>
<keyword evidence="3" id="KW-0238">DNA-binding</keyword>
<dbReference type="InterPro" id="IPR016162">
    <property type="entry name" value="Ald_DH_N"/>
</dbReference>
<keyword evidence="2 3" id="KW-0520">NAD</keyword>
<feature type="domain" description="Aldehyde dehydrogenase" evidence="5">
    <location>
        <begin position="561"/>
        <end position="994"/>
    </location>
</feature>
<comment type="catalytic activity">
    <reaction evidence="3">
        <text>L-proline + a quinone = (S)-1-pyrroline-5-carboxylate + a quinol + H(+)</text>
        <dbReference type="Rhea" id="RHEA:23784"/>
        <dbReference type="ChEBI" id="CHEBI:15378"/>
        <dbReference type="ChEBI" id="CHEBI:17388"/>
        <dbReference type="ChEBI" id="CHEBI:24646"/>
        <dbReference type="ChEBI" id="CHEBI:60039"/>
        <dbReference type="ChEBI" id="CHEBI:132124"/>
        <dbReference type="EC" id="1.5.5.2"/>
    </reaction>
</comment>
<comment type="pathway">
    <text evidence="3">Amino-acid degradation; L-proline degradation into L-glutamate; L-glutamate from L-proline: step 2/2.</text>
</comment>
<keyword evidence="3" id="KW-0804">Transcription</keyword>
<dbReference type="NCBIfam" id="NF008869">
    <property type="entry name" value="PRK11904.1"/>
    <property type="match status" value="1"/>
</dbReference>
<dbReference type="GO" id="GO:0003842">
    <property type="term" value="F:L-glutamate gamma-semialdehyde dehydrogenase activity"/>
    <property type="evidence" value="ECO:0007669"/>
    <property type="project" value="UniProtKB-UniRule"/>
</dbReference>
<comment type="similarity">
    <text evidence="3">In the C-terminal section; belongs to the aldehyde dehydrogenase family.</text>
</comment>
<evidence type="ECO:0000259" key="8">
    <source>
        <dbReference type="Pfam" id="PF18327"/>
    </source>
</evidence>
<dbReference type="Gene3D" id="1.20.5.460">
    <property type="entry name" value="Single helix bin"/>
    <property type="match status" value="1"/>
</dbReference>
<organism evidence="9 10">
    <name type="scientific">Tianweitania sediminis</name>
    <dbReference type="NCBI Taxonomy" id="1502156"/>
    <lineage>
        <taxon>Bacteria</taxon>
        <taxon>Pseudomonadati</taxon>
        <taxon>Pseudomonadota</taxon>
        <taxon>Alphaproteobacteria</taxon>
        <taxon>Hyphomicrobiales</taxon>
        <taxon>Phyllobacteriaceae</taxon>
        <taxon>Tianweitania</taxon>
    </lineage>
</organism>
<name>A0A8J7RPM3_9HYPH</name>
<keyword evidence="3" id="KW-0642">Proline metabolism</keyword>
<dbReference type="Gene3D" id="3.40.605.10">
    <property type="entry name" value="Aldehyde Dehydrogenase, Chain A, domain 1"/>
    <property type="match status" value="1"/>
</dbReference>
<dbReference type="Gene3D" id="3.40.309.10">
    <property type="entry name" value="Aldehyde Dehydrogenase, Chain A, domain 2"/>
    <property type="match status" value="1"/>
</dbReference>
<evidence type="ECO:0000256" key="2">
    <source>
        <dbReference type="ARBA" id="ARBA00023027"/>
    </source>
</evidence>
<dbReference type="UniPathway" id="UPA00261">
    <property type="reaction ID" value="UER00373"/>
</dbReference>
<feature type="domain" description="Proline utilization A proline dehydrogenase N-terminal" evidence="8">
    <location>
        <begin position="7"/>
        <end position="53"/>
    </location>
</feature>
<gene>
    <name evidence="9" type="primary">putA</name>
    <name evidence="9" type="ORF">J5Y06_13670</name>
</gene>
<dbReference type="SUPFAM" id="SSF51730">
    <property type="entry name" value="FAD-linked oxidoreductase"/>
    <property type="match status" value="1"/>
</dbReference>
<comment type="function">
    <text evidence="3">Oxidizes proline to glutamate for use as a carbon and nitrogen source.</text>
</comment>
<dbReference type="FunFam" id="3.40.309.10:FF:000005">
    <property type="entry name" value="1-pyrroline-5-carboxylate dehydrogenase 1"/>
    <property type="match status" value="1"/>
</dbReference>